<gene>
    <name evidence="3" type="ORF">SYMBAF_16635</name>
</gene>
<evidence type="ECO:0000256" key="1">
    <source>
        <dbReference type="ARBA" id="ARBA00023163"/>
    </source>
</evidence>
<dbReference type="AlphaFoldDB" id="A0A7D5SU82"/>
<organism evidence="3 4">
    <name type="scientific">Serratia symbiotica</name>
    <dbReference type="NCBI Taxonomy" id="138074"/>
    <lineage>
        <taxon>Bacteria</taxon>
        <taxon>Pseudomonadati</taxon>
        <taxon>Pseudomonadota</taxon>
        <taxon>Gammaproteobacteria</taxon>
        <taxon>Enterobacterales</taxon>
        <taxon>Yersiniaceae</taxon>
        <taxon>Serratia</taxon>
    </lineage>
</organism>
<proteinExistence type="predicted"/>
<dbReference type="CDD" id="cd09894">
    <property type="entry name" value="NGN_SP_AnfA1"/>
    <property type="match status" value="1"/>
</dbReference>
<reference evidence="3 4" key="1">
    <citation type="journal article" date="2014" name="Genome Announc.">
        <title>Whole-Genome Sequence of Serratia symbiotica Strain CWBI-2.3T, a Free-Living Symbiont of the Black Bean Aphid Aphis fabae.</title>
        <authorList>
            <person name="Foray V."/>
            <person name="Grigorescu A.S."/>
            <person name="Sabri A."/>
            <person name="Haubruge E."/>
            <person name="Lognay G."/>
            <person name="Francis F."/>
            <person name="Fauconnier M.L."/>
            <person name="Hance T."/>
            <person name="Thonart P."/>
        </authorList>
    </citation>
    <scope>NUCLEOTIDE SEQUENCE [LARGE SCALE GENOMIC DNA]</scope>
    <source>
        <strain evidence="3">CWBI-2.3</strain>
        <plasmid evidence="3 4">pSsAf2.3-1</plasmid>
    </source>
</reference>
<dbReference type="Gene3D" id="3.30.70.940">
    <property type="entry name" value="NusG, N-terminal domain"/>
    <property type="match status" value="1"/>
</dbReference>
<geneLocation type="plasmid" evidence="3 4">
    <name>pSsAf2.3-1</name>
</geneLocation>
<accession>A0A7D5SU82</accession>
<keyword evidence="1" id="KW-0804">Transcription</keyword>
<dbReference type="SMART" id="SM00738">
    <property type="entry name" value="NGN"/>
    <property type="match status" value="1"/>
</dbReference>
<dbReference type="GO" id="GO:0006354">
    <property type="term" value="P:DNA-templated transcription elongation"/>
    <property type="evidence" value="ECO:0007669"/>
    <property type="project" value="InterPro"/>
</dbReference>
<dbReference type="InterPro" id="IPR036735">
    <property type="entry name" value="NGN_dom_sf"/>
</dbReference>
<feature type="domain" description="NusG-like N-terminal" evidence="2">
    <location>
        <begin position="2"/>
        <end position="103"/>
    </location>
</feature>
<evidence type="ECO:0000259" key="2">
    <source>
        <dbReference type="SMART" id="SM00738"/>
    </source>
</evidence>
<dbReference type="SUPFAM" id="SSF82679">
    <property type="entry name" value="N-utilization substance G protein NusG, N-terminal domain"/>
    <property type="match status" value="1"/>
</dbReference>
<dbReference type="InterPro" id="IPR006645">
    <property type="entry name" value="NGN-like_dom"/>
</dbReference>
<evidence type="ECO:0000313" key="4">
    <source>
        <dbReference type="Proteomes" id="UP000042738"/>
    </source>
</evidence>
<name>A0A7D5SU82_9GAMM</name>
<dbReference type="Pfam" id="PF02357">
    <property type="entry name" value="NusG"/>
    <property type="match status" value="1"/>
</dbReference>
<keyword evidence="3" id="KW-0614">Plasmid</keyword>
<evidence type="ECO:0000313" key="3">
    <source>
        <dbReference type="EMBL" id="QLH64454.1"/>
    </source>
</evidence>
<dbReference type="RefSeq" id="WP_082026937.1">
    <property type="nucleotide sequence ID" value="NZ_CP050856.1"/>
</dbReference>
<dbReference type="Proteomes" id="UP000042738">
    <property type="component" value="Plasmid pSsAf2.3-1"/>
</dbReference>
<sequence length="184" mass="21163">MMKNWYLLYCQTQKFERVVMRISSFGIPCYFPLETRICARRDRNSKRIVEKPLFPGYLFVHFDPEIVHTTTITDIPGAHSFIRFGGMPCVVAPSVIEGFKCARLMRLDHQDSAVECANISSELITQISTIYEIQNSTARNVELIRLLESDSAQVELKQGKTRIYSAIPGRQSRLLDIQYPLSRL</sequence>
<dbReference type="EMBL" id="CP050856">
    <property type="protein sequence ID" value="QLH64454.1"/>
    <property type="molecule type" value="Genomic_DNA"/>
</dbReference>
<protein>
    <submittedName>
        <fullName evidence="3">Transcriptional antiterminator NusG</fullName>
    </submittedName>
</protein>
<dbReference type="GeneID" id="93738103"/>